<dbReference type="Pfam" id="PF01408">
    <property type="entry name" value="GFO_IDH_MocA"/>
    <property type="match status" value="1"/>
</dbReference>
<proteinExistence type="inferred from homology"/>
<dbReference type="GO" id="GO:0000166">
    <property type="term" value="F:nucleotide binding"/>
    <property type="evidence" value="ECO:0007669"/>
    <property type="project" value="InterPro"/>
</dbReference>
<dbReference type="InterPro" id="IPR036291">
    <property type="entry name" value="NAD(P)-bd_dom_sf"/>
</dbReference>
<dbReference type="SUPFAM" id="SSF51735">
    <property type="entry name" value="NAD(P)-binding Rossmann-fold domains"/>
    <property type="match status" value="1"/>
</dbReference>
<dbReference type="Pfam" id="PF22725">
    <property type="entry name" value="GFO_IDH_MocA_C3"/>
    <property type="match status" value="1"/>
</dbReference>
<dbReference type="Proteomes" id="UP000619512">
    <property type="component" value="Unassembled WGS sequence"/>
</dbReference>
<dbReference type="EMBL" id="BMWW01000006">
    <property type="protein sequence ID" value="GGY97873.1"/>
    <property type="molecule type" value="Genomic_DNA"/>
</dbReference>
<dbReference type="OrthoDB" id="9793050at2"/>
<feature type="domain" description="Gfo/Idh/MocA-like oxidoreductase N-terminal" evidence="3">
    <location>
        <begin position="12"/>
        <end position="129"/>
    </location>
</feature>
<feature type="domain" description="GFO/IDH/MocA-like oxidoreductase" evidence="4">
    <location>
        <begin position="143"/>
        <end position="257"/>
    </location>
</feature>
<keyword evidence="7" id="KW-1185">Reference proteome</keyword>
<dbReference type="Gene3D" id="3.40.50.720">
    <property type="entry name" value="NAD(P)-binding Rossmann-like Domain"/>
    <property type="match status" value="1"/>
</dbReference>
<evidence type="ECO:0000256" key="1">
    <source>
        <dbReference type="ARBA" id="ARBA00010928"/>
    </source>
</evidence>
<comment type="similarity">
    <text evidence="1">Belongs to the Gfo/Idh/MocA family.</text>
</comment>
<dbReference type="InterPro" id="IPR000683">
    <property type="entry name" value="Gfo/Idh/MocA-like_OxRdtase_N"/>
</dbReference>
<dbReference type="InterPro" id="IPR055170">
    <property type="entry name" value="GFO_IDH_MocA-like_dom"/>
</dbReference>
<protein>
    <submittedName>
        <fullName evidence="5 6">Oxidoreductase</fullName>
    </submittedName>
</protein>
<sequence length="340" mass="36584">MTAQGTTQVRTIRWGILGTGRIAKAFATALKDTPDAVLAAVASRSVDSATAFATEYGSHELTKSHGSYQALADDPDVDAIYIATPHPMHHENALMCLNAGKAILVEKAFTVNRREAEEIVALARAKKLFAMEAMWTRFHPSMLEAKRIIASGEIGTVATIQADLGFYSDAGPEHRLFNPALGGGSLLDLGIYPLSIAAYFLGPVQSVKASGQIGPTGVDVQACFVLTHENGGLSSCSSSLLARTPVECTICGSEGFIRMHNRFHNTEDLTVELNDGSRRTVNKPRIGNGYAHEIIEVNRCLREGLLESPVMPLDETLALMGVLDEMRKQIGVVYDADRAA</sequence>
<evidence type="ECO:0000259" key="4">
    <source>
        <dbReference type="Pfam" id="PF22725"/>
    </source>
</evidence>
<organism evidence="5 8">
    <name type="scientific">Pseudoduganella plicata</name>
    <dbReference type="NCBI Taxonomy" id="321984"/>
    <lineage>
        <taxon>Bacteria</taxon>
        <taxon>Pseudomonadati</taxon>
        <taxon>Pseudomonadota</taxon>
        <taxon>Betaproteobacteria</taxon>
        <taxon>Burkholderiales</taxon>
        <taxon>Oxalobacteraceae</taxon>
        <taxon>Telluria group</taxon>
        <taxon>Pseudoduganella</taxon>
    </lineage>
</organism>
<evidence type="ECO:0000259" key="3">
    <source>
        <dbReference type="Pfam" id="PF01408"/>
    </source>
</evidence>
<evidence type="ECO:0000256" key="2">
    <source>
        <dbReference type="ARBA" id="ARBA00023002"/>
    </source>
</evidence>
<accession>A0A4P7BF59</accession>
<keyword evidence="2" id="KW-0560">Oxidoreductase</keyword>
<name>A0A4P7BF59_9BURK</name>
<dbReference type="Proteomes" id="UP000294359">
    <property type="component" value="Chromosome"/>
</dbReference>
<dbReference type="Gene3D" id="3.30.360.10">
    <property type="entry name" value="Dihydrodipicolinate Reductase, domain 2"/>
    <property type="match status" value="1"/>
</dbReference>
<dbReference type="RefSeq" id="WP_134385652.1">
    <property type="nucleotide sequence ID" value="NZ_BMWW01000006.1"/>
</dbReference>
<reference evidence="5" key="3">
    <citation type="submission" date="2022-12" db="EMBL/GenBank/DDBJ databases">
        <authorList>
            <person name="Sun Q."/>
            <person name="Kim S."/>
        </authorList>
    </citation>
    <scope>NUCLEOTIDE SEQUENCE</scope>
    <source>
        <strain evidence="5">KCTC 12344</strain>
    </source>
</reference>
<evidence type="ECO:0000313" key="7">
    <source>
        <dbReference type="Proteomes" id="UP000294359"/>
    </source>
</evidence>
<evidence type="ECO:0000313" key="8">
    <source>
        <dbReference type="Proteomes" id="UP000619512"/>
    </source>
</evidence>
<dbReference type="PANTHER" id="PTHR22604">
    <property type="entry name" value="OXIDOREDUCTASES"/>
    <property type="match status" value="1"/>
</dbReference>
<dbReference type="EMBL" id="CP038026">
    <property type="protein sequence ID" value="QBQ37284.1"/>
    <property type="molecule type" value="Genomic_DNA"/>
</dbReference>
<dbReference type="AlphaFoldDB" id="A0A4P7BF59"/>
<reference evidence="6 7" key="2">
    <citation type="submission" date="2019-03" db="EMBL/GenBank/DDBJ databases">
        <title>Draft Genome Sequences of Six Type Strains of the Genus Massilia.</title>
        <authorList>
            <person name="Miess H."/>
            <person name="Frediansyhah A."/>
            <person name="Gross H."/>
        </authorList>
    </citation>
    <scope>NUCLEOTIDE SEQUENCE [LARGE SCALE GENOMIC DNA]</scope>
    <source>
        <strain evidence="6 7">DSM 17505</strain>
    </source>
</reference>
<dbReference type="GO" id="GO:0016491">
    <property type="term" value="F:oxidoreductase activity"/>
    <property type="evidence" value="ECO:0007669"/>
    <property type="project" value="UniProtKB-KW"/>
</dbReference>
<dbReference type="PANTHER" id="PTHR22604:SF105">
    <property type="entry name" value="TRANS-1,2-DIHYDROBENZENE-1,2-DIOL DEHYDROGENASE"/>
    <property type="match status" value="1"/>
</dbReference>
<evidence type="ECO:0000313" key="5">
    <source>
        <dbReference type="EMBL" id="GGY97873.1"/>
    </source>
</evidence>
<dbReference type="SUPFAM" id="SSF55347">
    <property type="entry name" value="Glyceraldehyde-3-phosphate dehydrogenase-like, C-terminal domain"/>
    <property type="match status" value="1"/>
</dbReference>
<dbReference type="InterPro" id="IPR050984">
    <property type="entry name" value="Gfo/Idh/MocA_domain"/>
</dbReference>
<reference evidence="5" key="1">
    <citation type="journal article" date="2014" name="Int. J. Syst. Evol. Microbiol.">
        <title>Complete genome sequence of Corynebacterium casei LMG S-19264T (=DSM 44701T), isolated from a smear-ripened cheese.</title>
        <authorList>
            <consortium name="US DOE Joint Genome Institute (JGI-PGF)"/>
            <person name="Walter F."/>
            <person name="Albersmeier A."/>
            <person name="Kalinowski J."/>
            <person name="Ruckert C."/>
        </authorList>
    </citation>
    <scope>NUCLEOTIDE SEQUENCE</scope>
    <source>
        <strain evidence="5">KCTC 12344</strain>
    </source>
</reference>
<gene>
    <name evidence="6" type="ORF">E1742_14685</name>
    <name evidence="5" type="ORF">GCM10007388_34190</name>
</gene>
<evidence type="ECO:0000313" key="6">
    <source>
        <dbReference type="EMBL" id="QBQ37284.1"/>
    </source>
</evidence>